<dbReference type="EMBL" id="CP034550">
    <property type="protein sequence ID" value="QFZ20302.1"/>
    <property type="molecule type" value="Genomic_DNA"/>
</dbReference>
<sequence length="81" mass="8474">MTGGRRIPWRGEGPRHEGGHDERIAPQGGEGGGRGGAGGRGRGGRGRGGERGAARVGGLAHAEDRHVLHPEHEHQRGLLPR</sequence>
<feature type="compositionally biased region" description="Gly residues" evidence="1">
    <location>
        <begin position="28"/>
        <end position="41"/>
    </location>
</feature>
<reference evidence="3" key="1">
    <citation type="journal article" date="2021" name="Curr. Microbiol.">
        <title>Complete genome of nocamycin-producing strain Saccharothrix syringae NRRL B-16468 reveals the biosynthetic potential for secondary metabolites.</title>
        <authorList>
            <person name="Mo X."/>
            <person name="Yang S."/>
        </authorList>
    </citation>
    <scope>NUCLEOTIDE SEQUENCE [LARGE SCALE GENOMIC DNA]</scope>
    <source>
        <strain evidence="3">ATCC 51364 / DSM 43886 / JCM 6844 / KCTC 9398 / NBRC 14523 / NRRL B-16468 / INA 2240</strain>
    </source>
</reference>
<proteinExistence type="predicted"/>
<accession>A0A5Q0H3K8</accession>
<feature type="compositionally biased region" description="Basic and acidic residues" evidence="1">
    <location>
        <begin position="61"/>
        <end position="81"/>
    </location>
</feature>
<feature type="region of interest" description="Disordered" evidence="1">
    <location>
        <begin position="1"/>
        <end position="81"/>
    </location>
</feature>
<evidence type="ECO:0000313" key="3">
    <source>
        <dbReference type="Proteomes" id="UP000325787"/>
    </source>
</evidence>
<dbReference type="Proteomes" id="UP000325787">
    <property type="component" value="Chromosome"/>
</dbReference>
<gene>
    <name evidence="2" type="ORF">EKG83_25360</name>
</gene>
<dbReference type="AlphaFoldDB" id="A0A5Q0H3K8"/>
<organism evidence="2 3">
    <name type="scientific">Saccharothrix syringae</name>
    <name type="common">Nocardiopsis syringae</name>
    <dbReference type="NCBI Taxonomy" id="103733"/>
    <lineage>
        <taxon>Bacteria</taxon>
        <taxon>Bacillati</taxon>
        <taxon>Actinomycetota</taxon>
        <taxon>Actinomycetes</taxon>
        <taxon>Pseudonocardiales</taxon>
        <taxon>Pseudonocardiaceae</taxon>
        <taxon>Saccharothrix</taxon>
    </lineage>
</organism>
<protein>
    <submittedName>
        <fullName evidence="2">Uncharacterized protein</fullName>
    </submittedName>
</protein>
<evidence type="ECO:0000313" key="2">
    <source>
        <dbReference type="EMBL" id="QFZ20302.1"/>
    </source>
</evidence>
<feature type="compositionally biased region" description="Basic and acidic residues" evidence="1">
    <location>
        <begin position="12"/>
        <end position="24"/>
    </location>
</feature>
<dbReference type="KEGG" id="ssyi:EKG83_25360"/>
<name>A0A5Q0H3K8_SACSY</name>
<keyword evidence="3" id="KW-1185">Reference proteome</keyword>
<evidence type="ECO:0000256" key="1">
    <source>
        <dbReference type="SAM" id="MobiDB-lite"/>
    </source>
</evidence>